<name>E2C0F6_HARSA</name>
<dbReference type="PANTHER" id="PTHR47326">
    <property type="entry name" value="TRANSPOSABLE ELEMENT TC3 TRANSPOSASE-LIKE PROTEIN"/>
    <property type="match status" value="1"/>
</dbReference>
<feature type="non-terminal residue" evidence="1">
    <location>
        <position position="1"/>
    </location>
</feature>
<feature type="non-terminal residue" evidence="1">
    <location>
        <position position="77"/>
    </location>
</feature>
<organism evidence="2">
    <name type="scientific">Harpegnathos saltator</name>
    <name type="common">Jerdon's jumping ant</name>
    <dbReference type="NCBI Taxonomy" id="610380"/>
    <lineage>
        <taxon>Eukaryota</taxon>
        <taxon>Metazoa</taxon>
        <taxon>Ecdysozoa</taxon>
        <taxon>Arthropoda</taxon>
        <taxon>Hexapoda</taxon>
        <taxon>Insecta</taxon>
        <taxon>Pterygota</taxon>
        <taxon>Neoptera</taxon>
        <taxon>Endopterygota</taxon>
        <taxon>Hymenoptera</taxon>
        <taxon>Apocrita</taxon>
        <taxon>Aculeata</taxon>
        <taxon>Formicoidea</taxon>
        <taxon>Formicidae</taxon>
        <taxon>Ponerinae</taxon>
        <taxon>Ponerini</taxon>
        <taxon>Harpegnathos</taxon>
    </lineage>
</organism>
<dbReference type="AlphaFoldDB" id="E2C0F6"/>
<dbReference type="Proteomes" id="UP000008237">
    <property type="component" value="Unassembled WGS sequence"/>
</dbReference>
<dbReference type="EMBL" id="GL451777">
    <property type="protein sequence ID" value="EFN78573.1"/>
    <property type="molecule type" value="Genomic_DNA"/>
</dbReference>
<dbReference type="InterPro" id="IPR036397">
    <property type="entry name" value="RNaseH_sf"/>
</dbReference>
<accession>E2C0F6</accession>
<dbReference type="Gene3D" id="3.30.420.10">
    <property type="entry name" value="Ribonuclease H-like superfamily/Ribonuclease H"/>
    <property type="match status" value="1"/>
</dbReference>
<dbReference type="GO" id="GO:0003676">
    <property type="term" value="F:nucleic acid binding"/>
    <property type="evidence" value="ECO:0007669"/>
    <property type="project" value="InterPro"/>
</dbReference>
<protein>
    <recommendedName>
        <fullName evidence="3">Transposable element Tc3 transposase</fullName>
    </recommendedName>
</protein>
<proteinExistence type="predicted"/>
<dbReference type="STRING" id="610380.E2C0F6"/>
<evidence type="ECO:0008006" key="3">
    <source>
        <dbReference type="Google" id="ProtNLM"/>
    </source>
</evidence>
<gene>
    <name evidence="1" type="ORF">EAI_03967</name>
</gene>
<evidence type="ECO:0000313" key="2">
    <source>
        <dbReference type="Proteomes" id="UP000008237"/>
    </source>
</evidence>
<keyword evidence="2" id="KW-1185">Reference proteome</keyword>
<dbReference type="InParanoid" id="E2C0F6"/>
<dbReference type="OMA" id="KWPRSSD"/>
<reference evidence="1 2" key="1">
    <citation type="journal article" date="2010" name="Science">
        <title>Genomic comparison of the ants Camponotus floridanus and Harpegnathos saltator.</title>
        <authorList>
            <person name="Bonasio R."/>
            <person name="Zhang G."/>
            <person name="Ye C."/>
            <person name="Mutti N.S."/>
            <person name="Fang X."/>
            <person name="Qin N."/>
            <person name="Donahue G."/>
            <person name="Yang P."/>
            <person name="Li Q."/>
            <person name="Li C."/>
            <person name="Zhang P."/>
            <person name="Huang Z."/>
            <person name="Berger S.L."/>
            <person name="Reinberg D."/>
            <person name="Wang J."/>
            <person name="Liebig J."/>
        </authorList>
    </citation>
    <scope>NUCLEOTIDE SEQUENCE [LARGE SCALE GENOMIC DNA]</scope>
    <source>
        <strain evidence="1 2">R22 G/1</strain>
    </source>
</reference>
<dbReference type="PANTHER" id="PTHR47326:SF1">
    <property type="entry name" value="HTH PSQ-TYPE DOMAIN-CONTAINING PROTEIN"/>
    <property type="match status" value="1"/>
</dbReference>
<evidence type="ECO:0000313" key="1">
    <source>
        <dbReference type="EMBL" id="EFN78573.1"/>
    </source>
</evidence>
<sequence length="77" mass="9486">RRMWFQQDGAPAHRSRAVIQYLNNRFPNRWIGMDSRAQKWPRSSDLTPQDFYFWGYIRDKVYSQKTNTCLDWFDHAR</sequence>